<evidence type="ECO:0000259" key="1">
    <source>
        <dbReference type="SMART" id="SM00897"/>
    </source>
</evidence>
<sequence length="380" mass="41451">MVNQQIDHIVRSASVAAHHPNAIQILADELGQDFAHVFLYVSPSADFDNVVHLAQSAFKTDRIVACTTAGEIMSGYTEDQIVAVGLPNAHFSTKTILINDVTSVNATDLIGDMIRARTELTDANPTFSHEVAFLIVDGLSLFEDQLVSKISSGLGPVPLFGGSAGDGTRFEKTFVSFNGTSHQNAAVLTFIRSDCVIETFSLDHLSASSEKMVVTRADPARRIVHEINAEPAAREYARILGKDPNQLSEFTFASNPLVVRVGGRHHVRAIQQVTKDNDLVFFSAIDEGLVLTLADAEDMETHLEREFSKIADQGSLDCMLICDCILRRLEAAQGQKTIALSNIMAKNRAIGFNTYGEQFGAMHVNQTMTGVAIYRPENKV</sequence>
<dbReference type="PANTHER" id="PTHR40252">
    <property type="entry name" value="BLR0328 PROTEIN"/>
    <property type="match status" value="1"/>
</dbReference>
<dbReference type="OrthoDB" id="9807948at2"/>
<evidence type="ECO:0000313" key="4">
    <source>
        <dbReference type="Proteomes" id="UP000231516"/>
    </source>
</evidence>
<accession>A0A2G5K6V5</accession>
<organism evidence="3 4">
    <name type="scientific">Paramylibacter kogurei</name>
    <dbReference type="NCBI Taxonomy" id="1889778"/>
    <lineage>
        <taxon>Bacteria</taxon>
        <taxon>Pseudomonadati</taxon>
        <taxon>Pseudomonadota</taxon>
        <taxon>Alphaproteobacteria</taxon>
        <taxon>Rhodobacterales</taxon>
        <taxon>Paracoccaceae</taxon>
        <taxon>Paramylibacter</taxon>
    </lineage>
</organism>
<reference evidence="3 4" key="1">
    <citation type="submission" date="2016-08" db="EMBL/GenBank/DDBJ databases">
        <title>Draft genome of Amylibacter sp. strain 4G11.</title>
        <authorList>
            <person name="Wong S.-K."/>
            <person name="Hamasaki K."/>
            <person name="Yoshizawa S."/>
        </authorList>
    </citation>
    <scope>NUCLEOTIDE SEQUENCE [LARGE SCALE GENOMIC DNA]</scope>
    <source>
        <strain evidence="3 4">4G11</strain>
    </source>
</reference>
<name>A0A2G5K6V5_9RHOB</name>
<dbReference type="SMART" id="SM00897">
    <property type="entry name" value="FIST"/>
    <property type="match status" value="1"/>
</dbReference>
<keyword evidence="4" id="KW-1185">Reference proteome</keyword>
<dbReference type="Pfam" id="PF10442">
    <property type="entry name" value="FIST_C"/>
    <property type="match status" value="1"/>
</dbReference>
<dbReference type="PANTHER" id="PTHR40252:SF2">
    <property type="entry name" value="BLR0328 PROTEIN"/>
    <property type="match status" value="1"/>
</dbReference>
<dbReference type="SMART" id="SM01204">
    <property type="entry name" value="FIST_C"/>
    <property type="match status" value="1"/>
</dbReference>
<feature type="domain" description="FIST C-domain" evidence="2">
    <location>
        <begin position="232"/>
        <end position="361"/>
    </location>
</feature>
<protein>
    <submittedName>
        <fullName evidence="3">GfdT protein</fullName>
    </submittedName>
</protein>
<comment type="caution">
    <text evidence="3">The sequence shown here is derived from an EMBL/GenBank/DDBJ whole genome shotgun (WGS) entry which is preliminary data.</text>
</comment>
<gene>
    <name evidence="3" type="ORF">BFP76_05355</name>
</gene>
<evidence type="ECO:0000259" key="2">
    <source>
        <dbReference type="SMART" id="SM01204"/>
    </source>
</evidence>
<feature type="domain" description="FIST" evidence="1">
    <location>
        <begin position="33"/>
        <end position="231"/>
    </location>
</feature>
<dbReference type="Proteomes" id="UP000231516">
    <property type="component" value="Unassembled WGS sequence"/>
</dbReference>
<proteinExistence type="predicted"/>
<dbReference type="Pfam" id="PF08495">
    <property type="entry name" value="FIST"/>
    <property type="match status" value="1"/>
</dbReference>
<dbReference type="AlphaFoldDB" id="A0A2G5K6V5"/>
<dbReference type="InterPro" id="IPR019494">
    <property type="entry name" value="FIST_C"/>
</dbReference>
<evidence type="ECO:0000313" key="3">
    <source>
        <dbReference type="EMBL" id="PIB24610.1"/>
    </source>
</evidence>
<dbReference type="EMBL" id="MDGM01000012">
    <property type="protein sequence ID" value="PIB24610.1"/>
    <property type="molecule type" value="Genomic_DNA"/>
</dbReference>
<dbReference type="InterPro" id="IPR013702">
    <property type="entry name" value="FIST_domain_N"/>
</dbReference>